<dbReference type="Proteomes" id="UP001628179">
    <property type="component" value="Unassembled WGS sequence"/>
</dbReference>
<evidence type="ECO:0000313" key="4">
    <source>
        <dbReference type="Proteomes" id="UP001628179"/>
    </source>
</evidence>
<feature type="domain" description="DUF7025" evidence="2">
    <location>
        <begin position="118"/>
        <end position="205"/>
    </location>
</feature>
<keyword evidence="4" id="KW-1185">Reference proteome</keyword>
<organism evidence="3 4">
    <name type="scientific">Madurella fahalii</name>
    <dbReference type="NCBI Taxonomy" id="1157608"/>
    <lineage>
        <taxon>Eukaryota</taxon>
        <taxon>Fungi</taxon>
        <taxon>Dikarya</taxon>
        <taxon>Ascomycota</taxon>
        <taxon>Pezizomycotina</taxon>
        <taxon>Sordariomycetes</taxon>
        <taxon>Sordariomycetidae</taxon>
        <taxon>Sordariales</taxon>
        <taxon>Sordariales incertae sedis</taxon>
        <taxon>Madurella</taxon>
    </lineage>
</organism>
<dbReference type="EMBL" id="BAAFSV010000004">
    <property type="protein sequence ID" value="GAB1318179.1"/>
    <property type="molecule type" value="Genomic_DNA"/>
</dbReference>
<evidence type="ECO:0000259" key="2">
    <source>
        <dbReference type="Pfam" id="PF22942"/>
    </source>
</evidence>
<feature type="domain" description="ATPase AAA-type core" evidence="1">
    <location>
        <begin position="402"/>
        <end position="502"/>
    </location>
</feature>
<protein>
    <submittedName>
        <fullName evidence="3">Uncharacterized protein</fullName>
    </submittedName>
</protein>
<dbReference type="PANTHER" id="PTHR46411">
    <property type="entry name" value="FAMILY ATPASE, PUTATIVE-RELATED"/>
    <property type="match status" value="1"/>
</dbReference>
<dbReference type="Pfam" id="PF00004">
    <property type="entry name" value="AAA"/>
    <property type="match status" value="1"/>
</dbReference>
<dbReference type="RefSeq" id="XP_070919910.1">
    <property type="nucleotide sequence ID" value="XM_071063809.1"/>
</dbReference>
<dbReference type="InterPro" id="IPR003959">
    <property type="entry name" value="ATPase_AAA_core"/>
</dbReference>
<name>A0ABQ0GKG0_9PEZI</name>
<accession>A0ABQ0GKG0</accession>
<evidence type="ECO:0000313" key="3">
    <source>
        <dbReference type="EMBL" id="GAB1318179.1"/>
    </source>
</evidence>
<dbReference type="InterPro" id="IPR054289">
    <property type="entry name" value="DUF7025"/>
</dbReference>
<gene>
    <name evidence="3" type="ORF">MFIFM68171_08389</name>
</gene>
<dbReference type="PANTHER" id="PTHR46411:SF3">
    <property type="entry name" value="AAA+ ATPASE DOMAIN-CONTAINING PROTEIN"/>
    <property type="match status" value="1"/>
</dbReference>
<sequence>MSAVDMPHEDVNQAGETNKTPELPVIVRGKVIHVQSPYLTRALAEDILNGYPGISHSPSELVFREPFQPLLHRWGDLLKFMERDDLDETTKAHTTILHEILEREMHNTIGVFKQHILSRDITFDHAWMIFQPGCIVVSSFKSGLAAYELDRAEYRETQLGKMLRLYCECLDWHGGQYCRKMSNIDLFEFEGTHKIKTLEAFPIELSDDKEQIKSRLEKQGEDFASFVHYQYQAYSGPAFTWDADGYKQEIQVSGRIIIDPKSFDQFSPYCSGRWKRMSARDYDMLMTSRATQNAMRKLRVNVEGSPVIVLSSFHHMICSSMVRGYSTKLKMWLEFSVSHVTETSQVSSPVESVRFSESMEKIISSFARVRPTTERGLWTPDQIEHIAMSIHILGEGSRLEGTTAEAVSDRIGIPLLTINRDDLGTSLLQTESRLREILELVHQWHTLVLLDGIDFLVDGSSSYDFGLDDVLRIIVYDLNNRSYKGPFFISTNQADDVYKALLMVSNSSDE</sequence>
<dbReference type="GeneID" id="98179132"/>
<evidence type="ECO:0000259" key="1">
    <source>
        <dbReference type="Pfam" id="PF00004"/>
    </source>
</evidence>
<reference evidence="3 4" key="1">
    <citation type="submission" date="2024-09" db="EMBL/GenBank/DDBJ databases">
        <title>Itraconazole resistance in Madurella fahalii resulting from another homologue of gene encoding cytochrome P450 14-alpha sterol demethylase (CYP51).</title>
        <authorList>
            <person name="Yoshioka I."/>
            <person name="Fahal A.H."/>
            <person name="Kaneko S."/>
            <person name="Yaguchi T."/>
        </authorList>
    </citation>
    <scope>NUCLEOTIDE SEQUENCE [LARGE SCALE GENOMIC DNA]</scope>
    <source>
        <strain evidence="3 4">IFM 68171</strain>
    </source>
</reference>
<comment type="caution">
    <text evidence="3">The sequence shown here is derived from an EMBL/GenBank/DDBJ whole genome shotgun (WGS) entry which is preliminary data.</text>
</comment>
<dbReference type="Pfam" id="PF22942">
    <property type="entry name" value="DUF7025"/>
    <property type="match status" value="1"/>
</dbReference>
<proteinExistence type="predicted"/>